<dbReference type="HOGENOM" id="CLU_466948_0_0_1"/>
<accession>A0A067TIR8</accession>
<dbReference type="OrthoDB" id="3054030at2759"/>
<dbReference type="CDD" id="cd09917">
    <property type="entry name" value="F-box_SF"/>
    <property type="match status" value="1"/>
</dbReference>
<name>A0A067TIR8_GALM3</name>
<keyword evidence="3" id="KW-1185">Reference proteome</keyword>
<evidence type="ECO:0000313" key="2">
    <source>
        <dbReference type="EMBL" id="KDR83021.1"/>
    </source>
</evidence>
<dbReference type="SUPFAM" id="SSF52047">
    <property type="entry name" value="RNI-like"/>
    <property type="match status" value="1"/>
</dbReference>
<reference evidence="3" key="1">
    <citation type="journal article" date="2014" name="Proc. Natl. Acad. Sci. U.S.A.">
        <title>Extensive sampling of basidiomycete genomes demonstrates inadequacy of the white-rot/brown-rot paradigm for wood decay fungi.</title>
        <authorList>
            <person name="Riley R."/>
            <person name="Salamov A.A."/>
            <person name="Brown D.W."/>
            <person name="Nagy L.G."/>
            <person name="Floudas D."/>
            <person name="Held B.W."/>
            <person name="Levasseur A."/>
            <person name="Lombard V."/>
            <person name="Morin E."/>
            <person name="Otillar R."/>
            <person name="Lindquist E.A."/>
            <person name="Sun H."/>
            <person name="LaButti K.M."/>
            <person name="Schmutz J."/>
            <person name="Jabbour D."/>
            <person name="Luo H."/>
            <person name="Baker S.E."/>
            <person name="Pisabarro A.G."/>
            <person name="Walton J.D."/>
            <person name="Blanchette R.A."/>
            <person name="Henrissat B."/>
            <person name="Martin F."/>
            <person name="Cullen D."/>
            <person name="Hibbett D.S."/>
            <person name="Grigoriev I.V."/>
        </authorList>
    </citation>
    <scope>NUCLEOTIDE SEQUENCE [LARGE SCALE GENOMIC DNA]</scope>
    <source>
        <strain evidence="3">CBS 339.88</strain>
    </source>
</reference>
<sequence length="552" mass="62137">MKQATLVNLPTELLCTVFYLLDSDDLLNIAMSCHRLNLVAIPVFMEREGSPDHRTSSVVNPSGRYADEITALNLDFSLIHMKQFFCILVSDLTWNIRRVIRLITRLSSIGSVSLVIDSWDSRWSLQSDVVQKIVVAVLDLVETAISKACTSFQIIHYHPAPIETDYQFEVMADSKKPKMQKFGRFFMKSLFLARPDRPTLKDKEWGYRQLSNVPTPRSFFDFPTSLHTTLTKLDLSSDLLLIPPYSTWTFAVMKSSPIDSLSLRLPNQITEEEYQHYLFPMIVTSLPKLREIKLALLGIEFLTTVAESLSLLPFLETITLGLSFRALPSTSLPITHIGLLHLTSFTGSSDQAAYMFGSSGFSCPNLEFINIIVDTHFHPAFDNTLLEDHLATLDTHFHETGIEPCISVCLANEGELPDDSGDGGTEQLDHLSKVSRLTLELPSVFGDSLTEADVASHAMAWLELFRGVTHLTLLHRRTDTVPLIPKGSRAAILSAINSKHQAITTFNLVDLPNKFHYHWSNARDDWQRGTDRIPTTTNFDHKSTEPTVCSHF</sequence>
<proteinExistence type="predicted"/>
<dbReference type="InterPro" id="IPR036047">
    <property type="entry name" value="F-box-like_dom_sf"/>
</dbReference>
<protein>
    <recommendedName>
        <fullName evidence="1">F-box domain-containing protein</fullName>
    </recommendedName>
</protein>
<dbReference type="SUPFAM" id="SSF81383">
    <property type="entry name" value="F-box domain"/>
    <property type="match status" value="1"/>
</dbReference>
<organism evidence="2 3">
    <name type="scientific">Galerina marginata (strain CBS 339.88)</name>
    <dbReference type="NCBI Taxonomy" id="685588"/>
    <lineage>
        <taxon>Eukaryota</taxon>
        <taxon>Fungi</taxon>
        <taxon>Dikarya</taxon>
        <taxon>Basidiomycota</taxon>
        <taxon>Agaricomycotina</taxon>
        <taxon>Agaricomycetes</taxon>
        <taxon>Agaricomycetidae</taxon>
        <taxon>Agaricales</taxon>
        <taxon>Agaricineae</taxon>
        <taxon>Strophariaceae</taxon>
        <taxon>Galerina</taxon>
    </lineage>
</organism>
<evidence type="ECO:0000313" key="3">
    <source>
        <dbReference type="Proteomes" id="UP000027222"/>
    </source>
</evidence>
<dbReference type="AlphaFoldDB" id="A0A067TIR8"/>
<dbReference type="EMBL" id="KL142369">
    <property type="protein sequence ID" value="KDR83021.1"/>
    <property type="molecule type" value="Genomic_DNA"/>
</dbReference>
<dbReference type="PROSITE" id="PS50181">
    <property type="entry name" value="FBOX"/>
    <property type="match status" value="1"/>
</dbReference>
<dbReference type="Proteomes" id="UP000027222">
    <property type="component" value="Unassembled WGS sequence"/>
</dbReference>
<gene>
    <name evidence="2" type="ORF">GALMADRAFT_864043</name>
</gene>
<dbReference type="InterPro" id="IPR001810">
    <property type="entry name" value="F-box_dom"/>
</dbReference>
<feature type="domain" description="F-box" evidence="1">
    <location>
        <begin position="3"/>
        <end position="47"/>
    </location>
</feature>
<evidence type="ECO:0000259" key="1">
    <source>
        <dbReference type="PROSITE" id="PS50181"/>
    </source>
</evidence>